<feature type="region of interest" description="Disordered" evidence="1">
    <location>
        <begin position="45"/>
        <end position="112"/>
    </location>
</feature>
<dbReference type="CDD" id="cd00303">
    <property type="entry name" value="retropepsin_like"/>
    <property type="match status" value="1"/>
</dbReference>
<accession>A0A8M8V0J3</accession>
<feature type="compositionally biased region" description="Basic and acidic residues" evidence="1">
    <location>
        <begin position="1"/>
        <end position="16"/>
    </location>
</feature>
<proteinExistence type="predicted"/>
<feature type="region of interest" description="Disordered" evidence="1">
    <location>
        <begin position="1"/>
        <end position="29"/>
    </location>
</feature>
<feature type="compositionally biased region" description="Basic and acidic residues" evidence="1">
    <location>
        <begin position="101"/>
        <end position="112"/>
    </location>
</feature>
<dbReference type="GeneID" id="110012092"/>
<sequence length="651" mass="74342">MEGSSRRNAAEEETPRKGTGATIQITPDELQRMIEGASRKAIVEYERRTATPLVKETARRQLFENVEPLRESRVQGEQEHRSKRPASSDAGSSSHGRAKRREPVISRAEVESVGKQIHSLNKQIDELKKRGEIVSQNKNSPFCNDILIQTVEPGFRVPDLRRYDGMRDPQEHVAAFKCIESYEQLVQKFNFHFASKKKQKRSATHLFNIRQREDETLKNFIGRFNNETLEVQELRIDMLVSILIHGLRKSSFASALARDPPVDVEQLMALAQKYIDEEEMNAMKDSERREREYIPRRPQEGRGGGNDKPKTEKRKEPKYIPKYHNYTPLAMSREKALMMVENADVLKWPRHTRYTPSKKTSNKYCRFHREGGHNTEECYQLKDEIERLVRQGHFRDRVKSRSRDRDRNPSPSKTDRAPMGGNNAPTKGVIYTIAGGPTAGDSSRTRKRCGRAAGSVREKEFVLKVEDEEAISFNSSDRLEEGGEQNDPMVVKLDIANFTVHKVLIDSGSSADIIFKNVVDRMGLQNARLEPVKTPLVSFGGSEVASLGTIELPVSMGEEPKRKTLMVKFLVVDTPFTYNVILGRPGLNSFRAVISTYHMKMKFPTEYGIGEISCDQKEARKCYNLSIKGEPRSKKQKVREDAEPDRMRQST</sequence>
<dbReference type="InterPro" id="IPR021109">
    <property type="entry name" value="Peptidase_aspartic_dom_sf"/>
</dbReference>
<dbReference type="PANTHER" id="PTHR33240:SF15">
    <property type="entry name" value="GAG-PRO-LIKE PROTEIN"/>
    <property type="match status" value="1"/>
</dbReference>
<dbReference type="SUPFAM" id="SSF50630">
    <property type="entry name" value="Acid proteases"/>
    <property type="match status" value="1"/>
</dbReference>
<evidence type="ECO:0000259" key="2">
    <source>
        <dbReference type="Pfam" id="PF03732"/>
    </source>
</evidence>
<protein>
    <submittedName>
        <fullName evidence="4">Uncharacterized protein LOC110012092</fullName>
    </submittedName>
</protein>
<feature type="compositionally biased region" description="Basic and acidic residues" evidence="1">
    <location>
        <begin position="392"/>
        <end position="416"/>
    </location>
</feature>
<feature type="region of interest" description="Disordered" evidence="1">
    <location>
        <begin position="630"/>
        <end position="651"/>
    </location>
</feature>
<gene>
    <name evidence="4" type="primary">LOC110012092</name>
</gene>
<evidence type="ECO:0000313" key="4">
    <source>
        <dbReference type="RefSeq" id="XP_020549860.1"/>
    </source>
</evidence>
<dbReference type="Proteomes" id="UP000504604">
    <property type="component" value="Linkage group LG6"/>
</dbReference>
<dbReference type="OrthoDB" id="913893at2759"/>
<dbReference type="Pfam" id="PF03732">
    <property type="entry name" value="Retrotrans_gag"/>
    <property type="match status" value="1"/>
</dbReference>
<feature type="region of interest" description="Disordered" evidence="1">
    <location>
        <begin position="279"/>
        <end position="319"/>
    </location>
</feature>
<dbReference type="KEGG" id="sind:110012092"/>
<dbReference type="AlphaFoldDB" id="A0A8M8V0J3"/>
<reference evidence="4" key="1">
    <citation type="submission" date="2025-08" db="UniProtKB">
        <authorList>
            <consortium name="RefSeq"/>
        </authorList>
    </citation>
    <scope>IDENTIFICATION</scope>
</reference>
<dbReference type="Gene3D" id="2.40.70.10">
    <property type="entry name" value="Acid Proteases"/>
    <property type="match status" value="1"/>
</dbReference>
<evidence type="ECO:0000313" key="3">
    <source>
        <dbReference type="Proteomes" id="UP000504604"/>
    </source>
</evidence>
<dbReference type="InterPro" id="IPR005162">
    <property type="entry name" value="Retrotrans_gag_dom"/>
</dbReference>
<organism evidence="3 4">
    <name type="scientific">Sesamum indicum</name>
    <name type="common">Oriental sesame</name>
    <name type="synonym">Sesamum orientale</name>
    <dbReference type="NCBI Taxonomy" id="4182"/>
    <lineage>
        <taxon>Eukaryota</taxon>
        <taxon>Viridiplantae</taxon>
        <taxon>Streptophyta</taxon>
        <taxon>Embryophyta</taxon>
        <taxon>Tracheophyta</taxon>
        <taxon>Spermatophyta</taxon>
        <taxon>Magnoliopsida</taxon>
        <taxon>eudicotyledons</taxon>
        <taxon>Gunneridae</taxon>
        <taxon>Pentapetalae</taxon>
        <taxon>asterids</taxon>
        <taxon>lamiids</taxon>
        <taxon>Lamiales</taxon>
        <taxon>Pedaliaceae</taxon>
        <taxon>Sesamum</taxon>
    </lineage>
</organism>
<keyword evidence="3" id="KW-1185">Reference proteome</keyword>
<feature type="compositionally biased region" description="Basic and acidic residues" evidence="1">
    <location>
        <begin position="56"/>
        <end position="80"/>
    </location>
</feature>
<evidence type="ECO:0000256" key="1">
    <source>
        <dbReference type="SAM" id="MobiDB-lite"/>
    </source>
</evidence>
<feature type="region of interest" description="Disordered" evidence="1">
    <location>
        <begin position="392"/>
        <end position="427"/>
    </location>
</feature>
<name>A0A8M8V0J3_SESIN</name>
<dbReference type="PANTHER" id="PTHR33240">
    <property type="entry name" value="OS08G0508500 PROTEIN"/>
    <property type="match status" value="1"/>
</dbReference>
<feature type="compositionally biased region" description="Basic and acidic residues" evidence="1">
    <location>
        <begin position="281"/>
        <end position="319"/>
    </location>
</feature>
<dbReference type="RefSeq" id="XP_020549860.1">
    <property type="nucleotide sequence ID" value="XM_020694201.1"/>
</dbReference>
<feature type="domain" description="Retrotransposon gag" evidence="2">
    <location>
        <begin position="179"/>
        <end position="248"/>
    </location>
</feature>